<comment type="caution">
    <text evidence="2">The sequence shown here is derived from an EMBL/GenBank/DDBJ whole genome shotgun (WGS) entry which is preliminary data.</text>
</comment>
<keyword evidence="3" id="KW-1185">Reference proteome</keyword>
<protein>
    <submittedName>
        <fullName evidence="2">Uncharacterized protein</fullName>
    </submittedName>
</protein>
<organism evidence="2 3">
    <name type="scientific">Caerostris extrusa</name>
    <name type="common">Bark spider</name>
    <name type="synonym">Caerostris bankana</name>
    <dbReference type="NCBI Taxonomy" id="172846"/>
    <lineage>
        <taxon>Eukaryota</taxon>
        <taxon>Metazoa</taxon>
        <taxon>Ecdysozoa</taxon>
        <taxon>Arthropoda</taxon>
        <taxon>Chelicerata</taxon>
        <taxon>Arachnida</taxon>
        <taxon>Araneae</taxon>
        <taxon>Araneomorphae</taxon>
        <taxon>Entelegynae</taxon>
        <taxon>Araneoidea</taxon>
        <taxon>Araneidae</taxon>
        <taxon>Caerostris</taxon>
    </lineage>
</organism>
<dbReference type="EMBL" id="BPLR01016484">
    <property type="protein sequence ID" value="GIY84191.1"/>
    <property type="molecule type" value="Genomic_DNA"/>
</dbReference>
<keyword evidence="1" id="KW-1133">Transmembrane helix</keyword>
<gene>
    <name evidence="2" type="ORF">CEXT_246061</name>
</gene>
<sequence length="138" mass="15987">MFTTLKHDYGYGYIFSFFLLTSFLVPAYTTRLTVTSRFHTQAESTAQISSFNLKRNLNHGVMLRSVVLLRNAMVRNSEHVPLEKYSRWNFHIARKQTTLSPLATSERKIKASSVSLTYLMEDGKKKKVYCCDILIPLR</sequence>
<evidence type="ECO:0000313" key="3">
    <source>
        <dbReference type="Proteomes" id="UP001054945"/>
    </source>
</evidence>
<dbReference type="AlphaFoldDB" id="A0AAV4WNZ1"/>
<evidence type="ECO:0000256" key="1">
    <source>
        <dbReference type="SAM" id="Phobius"/>
    </source>
</evidence>
<name>A0AAV4WNZ1_CAEEX</name>
<keyword evidence="1" id="KW-0812">Transmembrane</keyword>
<feature type="transmembrane region" description="Helical" evidence="1">
    <location>
        <begin position="12"/>
        <end position="29"/>
    </location>
</feature>
<accession>A0AAV4WNZ1</accession>
<dbReference type="Proteomes" id="UP001054945">
    <property type="component" value="Unassembled WGS sequence"/>
</dbReference>
<evidence type="ECO:0000313" key="2">
    <source>
        <dbReference type="EMBL" id="GIY84191.1"/>
    </source>
</evidence>
<keyword evidence="1" id="KW-0472">Membrane</keyword>
<proteinExistence type="predicted"/>
<reference evidence="2 3" key="1">
    <citation type="submission" date="2021-06" db="EMBL/GenBank/DDBJ databases">
        <title>Caerostris extrusa draft genome.</title>
        <authorList>
            <person name="Kono N."/>
            <person name="Arakawa K."/>
        </authorList>
    </citation>
    <scope>NUCLEOTIDE SEQUENCE [LARGE SCALE GENOMIC DNA]</scope>
</reference>